<evidence type="ECO:0000256" key="3">
    <source>
        <dbReference type="ARBA" id="ARBA00022692"/>
    </source>
</evidence>
<keyword evidence="3 6" id="KW-0812">Transmembrane</keyword>
<feature type="transmembrane region" description="Helical" evidence="6">
    <location>
        <begin position="262"/>
        <end position="283"/>
    </location>
</feature>
<feature type="transmembrane region" description="Helical" evidence="6">
    <location>
        <begin position="416"/>
        <end position="435"/>
    </location>
</feature>
<evidence type="ECO:0000256" key="6">
    <source>
        <dbReference type="SAM" id="Phobius"/>
    </source>
</evidence>
<proteinExistence type="predicted"/>
<comment type="subcellular location">
    <subcellularLocation>
        <location evidence="1">Endomembrane system</location>
        <topology evidence="1">Multi-pass membrane protein</topology>
    </subcellularLocation>
</comment>
<dbReference type="InterPro" id="IPR036259">
    <property type="entry name" value="MFS_trans_sf"/>
</dbReference>
<dbReference type="OrthoDB" id="9768783at2"/>
<keyword evidence="2" id="KW-0813">Transport</keyword>
<protein>
    <submittedName>
        <fullName evidence="8">MFS transporter, UMF1 family</fullName>
    </submittedName>
</protein>
<feature type="transmembrane region" description="Helical" evidence="6">
    <location>
        <begin position="383"/>
        <end position="404"/>
    </location>
</feature>
<evidence type="ECO:0000313" key="9">
    <source>
        <dbReference type="Proteomes" id="UP000184212"/>
    </source>
</evidence>
<feature type="transmembrane region" description="Helical" evidence="6">
    <location>
        <begin position="67"/>
        <end position="86"/>
    </location>
</feature>
<dbReference type="InterPro" id="IPR050495">
    <property type="entry name" value="ATG22/LtaA_families"/>
</dbReference>
<reference evidence="8 9" key="1">
    <citation type="submission" date="2016-11" db="EMBL/GenBank/DDBJ databases">
        <authorList>
            <person name="Jaros S."/>
            <person name="Januszkiewicz K."/>
            <person name="Wedrychowicz H."/>
        </authorList>
    </citation>
    <scope>NUCLEOTIDE SEQUENCE [LARGE SCALE GENOMIC DNA]</scope>
    <source>
        <strain evidence="8 9">DSM 24574</strain>
    </source>
</reference>
<evidence type="ECO:0000313" key="8">
    <source>
        <dbReference type="EMBL" id="SHH66716.1"/>
    </source>
</evidence>
<accession>A0A1M5UUU9</accession>
<dbReference type="InterPro" id="IPR020846">
    <property type="entry name" value="MFS_dom"/>
</dbReference>
<feature type="transmembrane region" description="Helical" evidence="6">
    <location>
        <begin position="21"/>
        <end position="42"/>
    </location>
</feature>
<evidence type="ECO:0000256" key="1">
    <source>
        <dbReference type="ARBA" id="ARBA00004127"/>
    </source>
</evidence>
<feature type="transmembrane region" description="Helical" evidence="6">
    <location>
        <begin position="168"/>
        <end position="189"/>
    </location>
</feature>
<evidence type="ECO:0000256" key="4">
    <source>
        <dbReference type="ARBA" id="ARBA00022989"/>
    </source>
</evidence>
<dbReference type="PANTHER" id="PTHR23519:SF1">
    <property type="entry name" value="AUTOPHAGY-RELATED PROTEIN 22"/>
    <property type="match status" value="1"/>
</dbReference>
<name>A0A1M5UUU9_9BACT</name>
<dbReference type="Gene3D" id="1.20.1250.20">
    <property type="entry name" value="MFS general substrate transporter like domains"/>
    <property type="match status" value="1"/>
</dbReference>
<evidence type="ECO:0000256" key="2">
    <source>
        <dbReference type="ARBA" id="ARBA00022448"/>
    </source>
</evidence>
<feature type="transmembrane region" description="Helical" evidence="6">
    <location>
        <begin position="295"/>
        <end position="314"/>
    </location>
</feature>
<feature type="transmembrane region" description="Helical" evidence="6">
    <location>
        <begin position="98"/>
        <end position="117"/>
    </location>
</feature>
<dbReference type="AlphaFoldDB" id="A0A1M5UUU9"/>
<keyword evidence="9" id="KW-1185">Reference proteome</keyword>
<organism evidence="8 9">
    <name type="scientific">Chryseolinea serpens</name>
    <dbReference type="NCBI Taxonomy" id="947013"/>
    <lineage>
        <taxon>Bacteria</taxon>
        <taxon>Pseudomonadati</taxon>
        <taxon>Bacteroidota</taxon>
        <taxon>Cytophagia</taxon>
        <taxon>Cytophagales</taxon>
        <taxon>Fulvivirgaceae</taxon>
        <taxon>Chryseolinea</taxon>
    </lineage>
</organism>
<dbReference type="GO" id="GO:0022857">
    <property type="term" value="F:transmembrane transporter activity"/>
    <property type="evidence" value="ECO:0007669"/>
    <property type="project" value="InterPro"/>
</dbReference>
<feature type="domain" description="Major facilitator superfamily (MFS) profile" evidence="7">
    <location>
        <begin position="258"/>
        <end position="446"/>
    </location>
</feature>
<sequence>MTAPTKTLALNNPKIIRAWYMYDWANSVYTLVIATAIFPIYYKGVAVEANGSDMVNFLGFTIQNSVLYSYALSFSFLVVAAMLPLLSGAADYIGNKKIFMKCFVWLGSMGCIGLFFFSDINRLGWGIFCSIVASIGYSGSLVFYDAFLPEIVTEDRYDVTSARGYSMGYYGSVLLMVICLVLIMNPLAFGFGDDFGKAQTLATKTSFVLVGLWWIGFSQIPFRLLPDNPFNKNPTGNIWTKGYEEIRGVWRSLEHQPELKRYLLAFFFYNMGVQSVMYLATLFGTDVLHLKDQSLIAVVVIIQLVGAVGAYLFARLSRRIGNRLSLLVMIVIWIGVCISAYFVATEYQFYGLAFVVGMVMGGIQSLSRATYSKLIPQNTMDHASYFSFYDVTYNVSIVIGTFSYGFVDQITGSMRYSALALGIFFIIGFFILWTVRSKEIQSARVN</sequence>
<keyword evidence="4 6" id="KW-1133">Transmembrane helix</keyword>
<dbReference type="InterPro" id="IPR024671">
    <property type="entry name" value="Atg22-like"/>
</dbReference>
<dbReference type="PANTHER" id="PTHR23519">
    <property type="entry name" value="AUTOPHAGY-RELATED PROTEIN 22"/>
    <property type="match status" value="1"/>
</dbReference>
<gene>
    <name evidence="8" type="ORF">SAMN04488109_4930</name>
</gene>
<evidence type="ECO:0000259" key="7">
    <source>
        <dbReference type="PROSITE" id="PS50850"/>
    </source>
</evidence>
<dbReference type="Proteomes" id="UP000184212">
    <property type="component" value="Unassembled WGS sequence"/>
</dbReference>
<feature type="transmembrane region" description="Helical" evidence="6">
    <location>
        <begin position="350"/>
        <end position="371"/>
    </location>
</feature>
<dbReference type="PROSITE" id="PS50850">
    <property type="entry name" value="MFS"/>
    <property type="match status" value="1"/>
</dbReference>
<feature type="transmembrane region" description="Helical" evidence="6">
    <location>
        <begin position="201"/>
        <end position="222"/>
    </location>
</feature>
<feature type="transmembrane region" description="Helical" evidence="6">
    <location>
        <begin position="123"/>
        <end position="147"/>
    </location>
</feature>
<dbReference type="RefSeq" id="WP_073139453.1">
    <property type="nucleotide sequence ID" value="NZ_FQWQ01000003.1"/>
</dbReference>
<keyword evidence="5 6" id="KW-0472">Membrane</keyword>
<dbReference type="SUPFAM" id="SSF103473">
    <property type="entry name" value="MFS general substrate transporter"/>
    <property type="match status" value="1"/>
</dbReference>
<feature type="transmembrane region" description="Helical" evidence="6">
    <location>
        <begin position="326"/>
        <end position="344"/>
    </location>
</feature>
<dbReference type="STRING" id="947013.SAMN04488109_4930"/>
<dbReference type="Pfam" id="PF11700">
    <property type="entry name" value="ATG22"/>
    <property type="match status" value="1"/>
</dbReference>
<dbReference type="EMBL" id="FQWQ01000003">
    <property type="protein sequence ID" value="SHH66716.1"/>
    <property type="molecule type" value="Genomic_DNA"/>
</dbReference>
<evidence type="ECO:0000256" key="5">
    <source>
        <dbReference type="ARBA" id="ARBA00023136"/>
    </source>
</evidence>
<dbReference type="GO" id="GO:0012505">
    <property type="term" value="C:endomembrane system"/>
    <property type="evidence" value="ECO:0007669"/>
    <property type="project" value="UniProtKB-SubCell"/>
</dbReference>